<keyword evidence="2" id="KW-1185">Reference proteome</keyword>
<sequence length="363" mass="39990">MSPWKAERLFTSSPHLASYVQRLSIAIPPPRRPEDPRVLHIPARPTKCYPPLQAVLPAFARVQLVAFSGPETMAWTALPTSLRLAMQAVISLPSVTELQLTGLRIPASLIAVVAPSVPKLSLSKSEIDPSESDPVPAISNAYPRTRSLTLDAISKSMTTFLGTPCALPNVYELFFRRLAEWSIISAILAASAPTLTRVRVEIRRRHRSVSSGPILFPRLHALRVLELDLVARLDAPSPVYDRPDLSTNETVHVDTVLDEVVAQLPRTTPLLERATIRLDLTAADARELVWVDNGRPAPTARLAHLQEVHCRLCFLGDRNAQRRDAAFAEFVRIMRGRVAGLCDAGALTFSHADAYRIDGCHIV</sequence>
<comment type="caution">
    <text evidence="1">The sequence shown here is derived from an EMBL/GenBank/DDBJ whole genome shotgun (WGS) entry which is preliminary data.</text>
</comment>
<accession>A0AAD7NJL6</accession>
<dbReference type="Proteomes" id="UP001215280">
    <property type="component" value="Unassembled WGS sequence"/>
</dbReference>
<organism evidence="1 2">
    <name type="scientific">Mycena maculata</name>
    <dbReference type="NCBI Taxonomy" id="230809"/>
    <lineage>
        <taxon>Eukaryota</taxon>
        <taxon>Fungi</taxon>
        <taxon>Dikarya</taxon>
        <taxon>Basidiomycota</taxon>
        <taxon>Agaricomycotina</taxon>
        <taxon>Agaricomycetes</taxon>
        <taxon>Agaricomycetidae</taxon>
        <taxon>Agaricales</taxon>
        <taxon>Marasmiineae</taxon>
        <taxon>Mycenaceae</taxon>
        <taxon>Mycena</taxon>
    </lineage>
</organism>
<evidence type="ECO:0000313" key="1">
    <source>
        <dbReference type="EMBL" id="KAJ7764627.1"/>
    </source>
</evidence>
<protein>
    <submittedName>
        <fullName evidence="1">Uncharacterized protein</fullName>
    </submittedName>
</protein>
<evidence type="ECO:0000313" key="2">
    <source>
        <dbReference type="Proteomes" id="UP001215280"/>
    </source>
</evidence>
<dbReference type="EMBL" id="JARJLG010000037">
    <property type="protein sequence ID" value="KAJ7764627.1"/>
    <property type="molecule type" value="Genomic_DNA"/>
</dbReference>
<reference evidence="1" key="1">
    <citation type="submission" date="2023-03" db="EMBL/GenBank/DDBJ databases">
        <title>Massive genome expansion in bonnet fungi (Mycena s.s.) driven by repeated elements and novel gene families across ecological guilds.</title>
        <authorList>
            <consortium name="Lawrence Berkeley National Laboratory"/>
            <person name="Harder C.B."/>
            <person name="Miyauchi S."/>
            <person name="Viragh M."/>
            <person name="Kuo A."/>
            <person name="Thoen E."/>
            <person name="Andreopoulos B."/>
            <person name="Lu D."/>
            <person name="Skrede I."/>
            <person name="Drula E."/>
            <person name="Henrissat B."/>
            <person name="Morin E."/>
            <person name="Kohler A."/>
            <person name="Barry K."/>
            <person name="LaButti K."/>
            <person name="Morin E."/>
            <person name="Salamov A."/>
            <person name="Lipzen A."/>
            <person name="Mereny Z."/>
            <person name="Hegedus B."/>
            <person name="Baldrian P."/>
            <person name="Stursova M."/>
            <person name="Weitz H."/>
            <person name="Taylor A."/>
            <person name="Grigoriev I.V."/>
            <person name="Nagy L.G."/>
            <person name="Martin F."/>
            <person name="Kauserud H."/>
        </authorList>
    </citation>
    <scope>NUCLEOTIDE SEQUENCE</scope>
    <source>
        <strain evidence="1">CBHHK188m</strain>
    </source>
</reference>
<proteinExistence type="predicted"/>
<gene>
    <name evidence="1" type="ORF">DFH07DRAFT_811877</name>
</gene>
<dbReference type="AlphaFoldDB" id="A0AAD7NJL6"/>
<name>A0AAD7NJL6_9AGAR</name>